<dbReference type="Pfam" id="PF19160">
    <property type="entry name" value="SPARK"/>
    <property type="match status" value="1"/>
</dbReference>
<protein>
    <recommendedName>
        <fullName evidence="2">Protein kinase domain-containing protein</fullName>
    </recommendedName>
</protein>
<keyword evidence="1" id="KW-0812">Transmembrane</keyword>
<organism evidence="3 4">
    <name type="scientific">Psophocarpus tetragonolobus</name>
    <name type="common">Winged bean</name>
    <name type="synonym">Dolichos tetragonolobus</name>
    <dbReference type="NCBI Taxonomy" id="3891"/>
    <lineage>
        <taxon>Eukaryota</taxon>
        <taxon>Viridiplantae</taxon>
        <taxon>Streptophyta</taxon>
        <taxon>Embryophyta</taxon>
        <taxon>Tracheophyta</taxon>
        <taxon>Spermatophyta</taxon>
        <taxon>Magnoliopsida</taxon>
        <taxon>eudicotyledons</taxon>
        <taxon>Gunneridae</taxon>
        <taxon>Pentapetalae</taxon>
        <taxon>rosids</taxon>
        <taxon>fabids</taxon>
        <taxon>Fabales</taxon>
        <taxon>Fabaceae</taxon>
        <taxon>Papilionoideae</taxon>
        <taxon>50 kb inversion clade</taxon>
        <taxon>NPAAA clade</taxon>
        <taxon>indigoferoid/millettioid clade</taxon>
        <taxon>Phaseoleae</taxon>
        <taxon>Psophocarpus</taxon>
    </lineage>
</organism>
<dbReference type="GO" id="GO:0016020">
    <property type="term" value="C:membrane"/>
    <property type="evidence" value="ECO:0007669"/>
    <property type="project" value="TreeGrafter"/>
</dbReference>
<name>A0AAN9RQ16_PSOTE</name>
<dbReference type="PROSITE" id="PS00108">
    <property type="entry name" value="PROTEIN_KINASE_ST"/>
    <property type="match status" value="1"/>
</dbReference>
<dbReference type="Pfam" id="PF00069">
    <property type="entry name" value="Pkinase"/>
    <property type="match status" value="1"/>
</dbReference>
<gene>
    <name evidence="3" type="ORF">VNO78_34029</name>
</gene>
<dbReference type="InterPro" id="IPR011009">
    <property type="entry name" value="Kinase-like_dom_sf"/>
</dbReference>
<dbReference type="PANTHER" id="PTHR48055">
    <property type="entry name" value="LEUCINE-RICH REPEAT RECEPTOR PROTEIN KINASE EMS1"/>
    <property type="match status" value="1"/>
</dbReference>
<evidence type="ECO:0000256" key="1">
    <source>
        <dbReference type="SAM" id="Phobius"/>
    </source>
</evidence>
<evidence type="ECO:0000313" key="4">
    <source>
        <dbReference type="Proteomes" id="UP001386955"/>
    </source>
</evidence>
<dbReference type="GO" id="GO:0005524">
    <property type="term" value="F:ATP binding"/>
    <property type="evidence" value="ECO:0007669"/>
    <property type="project" value="InterPro"/>
</dbReference>
<dbReference type="SMART" id="SM00220">
    <property type="entry name" value="S_TKc"/>
    <property type="match status" value="1"/>
</dbReference>
<comment type="caution">
    <text evidence="3">The sequence shown here is derived from an EMBL/GenBank/DDBJ whole genome shotgun (WGS) entry which is preliminary data.</text>
</comment>
<evidence type="ECO:0000313" key="3">
    <source>
        <dbReference type="EMBL" id="KAK7381381.1"/>
    </source>
</evidence>
<dbReference type="PANTHER" id="PTHR48055:SF26">
    <property type="entry name" value="TRANSFERASE, PROTEIN KINASE RLK-PELLE-URK-2 FAMILY"/>
    <property type="match status" value="1"/>
</dbReference>
<dbReference type="FunFam" id="1.10.510.10:FF:000530">
    <property type="entry name" value="probable receptor-like protein kinase At5g59700"/>
    <property type="match status" value="1"/>
</dbReference>
<keyword evidence="1" id="KW-0472">Membrane</keyword>
<dbReference type="AlphaFoldDB" id="A0AAN9RQ16"/>
<reference evidence="3 4" key="1">
    <citation type="submission" date="2024-01" db="EMBL/GenBank/DDBJ databases">
        <title>The genomes of 5 underutilized Papilionoideae crops provide insights into root nodulation and disease resistanc.</title>
        <authorList>
            <person name="Jiang F."/>
        </authorList>
    </citation>
    <scope>NUCLEOTIDE SEQUENCE [LARGE SCALE GENOMIC DNA]</scope>
    <source>
        <strain evidence="3">DUOXIRENSHENG_FW03</strain>
        <tissue evidence="3">Leaves</tissue>
    </source>
</reference>
<keyword evidence="1" id="KW-1133">Transmembrane helix</keyword>
<dbReference type="Gene3D" id="3.30.200.20">
    <property type="entry name" value="Phosphorylase Kinase, domain 1"/>
    <property type="match status" value="1"/>
</dbReference>
<feature type="domain" description="Protein kinase" evidence="2">
    <location>
        <begin position="279"/>
        <end position="549"/>
    </location>
</feature>
<sequence>MKFATSWAVDTRFSLKTQLSSLLNDSSCKEGDWDDIFLNKCSEKAFDAYLYALGWQANQTGKIYLDSTEERNCFSRIKTFNDDIFGCGIENLTSGVGGCSDFLVADVRNKLGNELRSLDDNCQLQTSVNDWEQSCSLCMGAWKTIGGEDFRKANIKAEKIEAHHCRIAVLVTLISSKIENVMYVKTVLRCLGAKHIYSENQIIEGNNQKMKSNRGTWIMTGAIIGVMLIIIISTSACFMFRIYFRSAPPKKEVPFGDMLRKTACPRVPIKEVYAATNHLNEMNIIGKGTAGKVYKGTTTNNQYVAIKHIINDDGNVDTFVREVTCLSHVRHPNLVALLGCCVEGDECFLVYELCPNGSLSEWLFGKDKVLSWIQRLHIAIDSARGLWFLHTYQGGCIVHRDIKPTNILLGSKFEAKLSDFGLSKVIEVGEPNVSSEVRGTFGYVDPEYQSNHHVNSSGDVYSFGMVLLQILSGKKVINLKLKNPMSLNKVAKALTRDGSITGFADPKLQGEYSEEAFDFTLKLALSCTALNQQRPCMGQVVKRLEEALLISKGRKASTIESPEDNISNP</sequence>
<evidence type="ECO:0000259" key="2">
    <source>
        <dbReference type="PROSITE" id="PS50011"/>
    </source>
</evidence>
<dbReference type="InterPro" id="IPR043891">
    <property type="entry name" value="SPARK"/>
</dbReference>
<dbReference type="InterPro" id="IPR051564">
    <property type="entry name" value="LRR_receptor-like_kinase"/>
</dbReference>
<feature type="transmembrane region" description="Helical" evidence="1">
    <location>
        <begin position="217"/>
        <end position="244"/>
    </location>
</feature>
<dbReference type="Gene3D" id="1.10.510.10">
    <property type="entry name" value="Transferase(Phosphotransferase) domain 1"/>
    <property type="match status" value="1"/>
</dbReference>
<dbReference type="PROSITE" id="PS50011">
    <property type="entry name" value="PROTEIN_KINASE_DOM"/>
    <property type="match status" value="1"/>
</dbReference>
<keyword evidence="4" id="KW-1185">Reference proteome</keyword>
<dbReference type="SUPFAM" id="SSF56112">
    <property type="entry name" value="Protein kinase-like (PK-like)"/>
    <property type="match status" value="1"/>
</dbReference>
<dbReference type="EMBL" id="JAYMYS010000009">
    <property type="protein sequence ID" value="KAK7381381.1"/>
    <property type="molecule type" value="Genomic_DNA"/>
</dbReference>
<proteinExistence type="predicted"/>
<dbReference type="GO" id="GO:0004672">
    <property type="term" value="F:protein kinase activity"/>
    <property type="evidence" value="ECO:0007669"/>
    <property type="project" value="InterPro"/>
</dbReference>
<dbReference type="InterPro" id="IPR008271">
    <property type="entry name" value="Ser/Thr_kinase_AS"/>
</dbReference>
<dbReference type="Proteomes" id="UP001386955">
    <property type="component" value="Unassembled WGS sequence"/>
</dbReference>
<accession>A0AAN9RQ16</accession>
<dbReference type="InterPro" id="IPR000719">
    <property type="entry name" value="Prot_kinase_dom"/>
</dbReference>